<dbReference type="EMBL" id="QOVW01000062">
    <property type="protein sequence ID" value="RDB36327.1"/>
    <property type="molecule type" value="Genomic_DNA"/>
</dbReference>
<evidence type="ECO:0000313" key="1">
    <source>
        <dbReference type="EMBL" id="RDB36327.1"/>
    </source>
</evidence>
<keyword evidence="2" id="KW-1185">Reference proteome</keyword>
<gene>
    <name evidence="1" type="ORF">DCC88_05445</name>
</gene>
<comment type="caution">
    <text evidence="1">The sequence shown here is derived from an EMBL/GenBank/DDBJ whole genome shotgun (WGS) entry which is preliminary data.</text>
</comment>
<evidence type="ECO:0000313" key="2">
    <source>
        <dbReference type="Proteomes" id="UP000253934"/>
    </source>
</evidence>
<dbReference type="Proteomes" id="UP000253934">
    <property type="component" value="Unassembled WGS sequence"/>
</dbReference>
<dbReference type="AlphaFoldDB" id="A0A369KU15"/>
<dbReference type="RefSeq" id="WP_338635961.1">
    <property type="nucleotide sequence ID" value="NZ_CP146516.1"/>
</dbReference>
<accession>A0A369KU15</accession>
<proteinExistence type="predicted"/>
<organism evidence="1 2">
    <name type="scientific">Spirobacillus cienkowskii</name>
    <dbReference type="NCBI Taxonomy" id="495820"/>
    <lineage>
        <taxon>Bacteria</taxon>
        <taxon>Pseudomonadati</taxon>
        <taxon>Bdellovibrionota</taxon>
        <taxon>Oligoflexia</taxon>
        <taxon>Silvanigrellales</taxon>
        <taxon>Spirobacillus</taxon>
    </lineage>
</organism>
<sequence length="118" mass="13220">MALESSTKFKIKDKIVFSRGMEVSYVEESIHRCLLFALNLFEKEGLDTPTSYLEAHKVIFAHPSDFIGGSTIAQWIAAGGDERKAYDAMKDYIIEAKKIKVIMKEVKTITARVFKGAG</sequence>
<protein>
    <submittedName>
        <fullName evidence="1">Uncharacterized protein</fullName>
    </submittedName>
</protein>
<reference evidence="1" key="1">
    <citation type="submission" date="2018-04" db="EMBL/GenBank/DDBJ databases">
        <title>Draft genome sequence of the Candidatus Spirobacillus cienkowskii, a pathogen of freshwater Daphnia species, reconstructed from hemolymph metagenomic reads.</title>
        <authorList>
            <person name="Bresciani L."/>
            <person name="Lemos L.N."/>
            <person name="Wale N."/>
            <person name="Lin J.Y."/>
            <person name="Fernandes G.R."/>
            <person name="Duffy M.A."/>
            <person name="Rodrigues J.M."/>
        </authorList>
    </citation>
    <scope>NUCLEOTIDE SEQUENCE [LARGE SCALE GENOMIC DNA]</scope>
    <source>
        <strain evidence="1">Binning01</strain>
    </source>
</reference>
<name>A0A369KU15_9BACT</name>